<evidence type="ECO:0000313" key="2">
    <source>
        <dbReference type="Proteomes" id="UP000595074"/>
    </source>
</evidence>
<evidence type="ECO:0000313" key="1">
    <source>
        <dbReference type="EMBL" id="QOR62329.1"/>
    </source>
</evidence>
<dbReference type="Pfam" id="PF06258">
    <property type="entry name" value="Mito_fiss_Elm1"/>
    <property type="match status" value="1"/>
</dbReference>
<reference evidence="1 2" key="1">
    <citation type="submission" date="2020-10" db="EMBL/GenBank/DDBJ databases">
        <title>The genome of sulfurovum sp.</title>
        <authorList>
            <person name="Xie S."/>
            <person name="Shao Z."/>
            <person name="Jiang L."/>
        </authorList>
    </citation>
    <scope>NUCLEOTIDE SEQUENCE [LARGE SCALE GENOMIC DNA]</scope>
    <source>
        <strain evidence="1 2">ST-419</strain>
    </source>
</reference>
<organism evidence="1 2">
    <name type="scientific">Sulfurovum indicum</name>
    <dbReference type="NCBI Taxonomy" id="2779528"/>
    <lineage>
        <taxon>Bacteria</taxon>
        <taxon>Pseudomonadati</taxon>
        <taxon>Campylobacterota</taxon>
        <taxon>Epsilonproteobacteria</taxon>
        <taxon>Campylobacterales</taxon>
        <taxon>Sulfurovaceae</taxon>
        <taxon>Sulfurovum</taxon>
    </lineage>
</organism>
<keyword evidence="2" id="KW-1185">Reference proteome</keyword>
<dbReference type="AlphaFoldDB" id="A0A7M1S6K4"/>
<dbReference type="KEGG" id="sinu:IMZ28_02305"/>
<accession>A0A7M1S6K4</accession>
<name>A0A7M1S6K4_9BACT</name>
<dbReference type="RefSeq" id="WP_197549049.1">
    <property type="nucleotide sequence ID" value="NZ_CP063164.1"/>
</dbReference>
<gene>
    <name evidence="1" type="ORF">IMZ28_02305</name>
</gene>
<proteinExistence type="predicted"/>
<sequence length="298" mass="34005">MSCVLILSDGRAGHLNQSVALAEYLKTSYEIVEVLPKYRWSKWASYLLDKVGVCTDSLFQKPKLEHDDYDLVIGAGSRTYYMLKVLAKQFSAKSVTMMLPRGYRYDYDLIFAQSHDKPPKEKNIIELPANFAYVEPRGIYRASKNAIGVVIGGENKVFRMNRKRLKEQLDLIVEEFKGYEVAVTTSPRTPKEIESLIREYQFDYEVVYSDNPVNPIPDFLDQCETVFLTADSTSMISEAISYGSANVVVLPLEAQKENKFTRFIDALEQEGYLAVIGSSFKRANRKIDFSKYAAKALW</sequence>
<dbReference type="Proteomes" id="UP000595074">
    <property type="component" value="Chromosome"/>
</dbReference>
<dbReference type="InterPro" id="IPR009367">
    <property type="entry name" value="Elm1-like"/>
</dbReference>
<protein>
    <submittedName>
        <fullName evidence="1">Mitochondrial fission ELM1 family protein</fullName>
    </submittedName>
</protein>
<dbReference type="EMBL" id="CP063164">
    <property type="protein sequence ID" value="QOR62329.1"/>
    <property type="molecule type" value="Genomic_DNA"/>
</dbReference>